<proteinExistence type="predicted"/>
<accession>A0A6J7WVE5</accession>
<dbReference type="Gene3D" id="3.40.50.300">
    <property type="entry name" value="P-loop containing nucleotide triphosphate hydrolases"/>
    <property type="match status" value="1"/>
</dbReference>
<dbReference type="Pfam" id="PF13521">
    <property type="entry name" value="AAA_28"/>
    <property type="match status" value="1"/>
</dbReference>
<feature type="domain" description="NadR/Ttd14 AAA" evidence="1">
    <location>
        <begin position="2"/>
        <end position="166"/>
    </location>
</feature>
<dbReference type="EMBL" id="LR798294">
    <property type="protein sequence ID" value="CAB5221951.1"/>
    <property type="molecule type" value="Genomic_DNA"/>
</dbReference>
<dbReference type="SUPFAM" id="SSF52540">
    <property type="entry name" value="P-loop containing nucleoside triphosphate hydrolases"/>
    <property type="match status" value="1"/>
</dbReference>
<organism evidence="2">
    <name type="scientific">uncultured Caudovirales phage</name>
    <dbReference type="NCBI Taxonomy" id="2100421"/>
    <lineage>
        <taxon>Viruses</taxon>
        <taxon>Duplodnaviria</taxon>
        <taxon>Heunggongvirae</taxon>
        <taxon>Uroviricota</taxon>
        <taxon>Caudoviricetes</taxon>
        <taxon>Peduoviridae</taxon>
        <taxon>Maltschvirus</taxon>
        <taxon>Maltschvirus maltsch</taxon>
    </lineage>
</organism>
<dbReference type="InterPro" id="IPR038727">
    <property type="entry name" value="NadR/Ttd14_AAA_dom"/>
</dbReference>
<protein>
    <submittedName>
        <fullName evidence="2">AAA domain containing protein</fullName>
    </submittedName>
</protein>
<reference evidence="2" key="1">
    <citation type="submission" date="2020-05" db="EMBL/GenBank/DDBJ databases">
        <authorList>
            <person name="Chiriac C."/>
            <person name="Salcher M."/>
            <person name="Ghai R."/>
            <person name="Kavagutti S V."/>
        </authorList>
    </citation>
    <scope>NUCLEOTIDE SEQUENCE</scope>
</reference>
<name>A0A6J7WVE5_9CAUD</name>
<sequence length="177" mass="20633">MRIGITGAQSVGKTTLLNALRSEKLFKDYVICDEVTRRVKSYGLPINEEGTDVTQRLIMNEHIVNVYMHDNMLTDRTALDGLVYSTYLYKQNQISISTMKYVREVFQKVRKSYDVIFYIDPEFDIVDDGVRSTDKEFRDEITGLFRVTIDRENLNVIRVKGSVRERVNTIIDYLEGR</sequence>
<evidence type="ECO:0000259" key="1">
    <source>
        <dbReference type="Pfam" id="PF13521"/>
    </source>
</evidence>
<gene>
    <name evidence="2" type="ORF">UFOVP242_165</name>
</gene>
<dbReference type="InterPro" id="IPR027417">
    <property type="entry name" value="P-loop_NTPase"/>
</dbReference>
<evidence type="ECO:0000313" key="2">
    <source>
        <dbReference type="EMBL" id="CAB5221951.1"/>
    </source>
</evidence>